<dbReference type="AlphaFoldDB" id="A0A0R3TVH4"/>
<evidence type="ECO:0000256" key="5">
    <source>
        <dbReference type="SAM" id="Coils"/>
    </source>
</evidence>
<dbReference type="PROSITE" id="PS50157">
    <property type="entry name" value="ZINC_FINGER_C2H2_2"/>
    <property type="match status" value="1"/>
</dbReference>
<keyword evidence="1" id="KW-0479">Metal-binding</keyword>
<keyword evidence="9" id="KW-1185">Reference proteome</keyword>
<dbReference type="EMBL" id="UZAE01013804">
    <property type="protein sequence ID" value="VDO11409.1"/>
    <property type="molecule type" value="Genomic_DNA"/>
</dbReference>
<reference evidence="10" key="1">
    <citation type="submission" date="2017-02" db="UniProtKB">
        <authorList>
            <consortium name="WormBaseParasite"/>
        </authorList>
    </citation>
    <scope>IDENTIFICATION</scope>
</reference>
<evidence type="ECO:0000256" key="4">
    <source>
        <dbReference type="PROSITE-ProRule" id="PRU00042"/>
    </source>
</evidence>
<accession>A0A0R3TVH4</accession>
<evidence type="ECO:0000259" key="7">
    <source>
        <dbReference type="PROSITE" id="PS50157"/>
    </source>
</evidence>
<keyword evidence="5" id="KW-0175">Coiled coil</keyword>
<dbReference type="InterPro" id="IPR013087">
    <property type="entry name" value="Znf_C2H2_type"/>
</dbReference>
<feature type="region of interest" description="Disordered" evidence="6">
    <location>
        <begin position="133"/>
        <end position="205"/>
    </location>
</feature>
<dbReference type="WBParaSite" id="HNAJ_0001182201-mRNA-1">
    <property type="protein sequence ID" value="HNAJ_0001182201-mRNA-1"/>
    <property type="gene ID" value="HNAJ_0001182201"/>
</dbReference>
<evidence type="ECO:0000313" key="10">
    <source>
        <dbReference type="WBParaSite" id="HNAJ_0001182201-mRNA-1"/>
    </source>
</evidence>
<dbReference type="Pfam" id="PF04500">
    <property type="entry name" value="FLYWCH"/>
    <property type="match status" value="1"/>
</dbReference>
<evidence type="ECO:0000256" key="1">
    <source>
        <dbReference type="ARBA" id="ARBA00022723"/>
    </source>
</evidence>
<organism evidence="10">
    <name type="scientific">Rodentolepis nana</name>
    <name type="common">Dwarf tapeworm</name>
    <name type="synonym">Hymenolepis nana</name>
    <dbReference type="NCBI Taxonomy" id="102285"/>
    <lineage>
        <taxon>Eukaryota</taxon>
        <taxon>Metazoa</taxon>
        <taxon>Spiralia</taxon>
        <taxon>Lophotrochozoa</taxon>
        <taxon>Platyhelminthes</taxon>
        <taxon>Cestoda</taxon>
        <taxon>Eucestoda</taxon>
        <taxon>Cyclophyllidea</taxon>
        <taxon>Hymenolepididae</taxon>
        <taxon>Rodentolepis</taxon>
    </lineage>
</organism>
<sequence>MISTASMPTNTEATPNSLEYTKTEESSTVVVSGQAGKLDKWSLIEVRVGFDVTRKGERSLVINGYKFTKSRDGMSDRVFWRCSRRECKATAVTVGERLEHVRILHEHERPPSGEFYAATTPAVTVATATAAATLTSPSGQRTRRRSSNQPQQSIRGASQQVKSESTPPPFRNAPLEQKTPSVSSVERGTDSKLDNGVQLPLPPTEMLATAPPAVKYTTFSEVDSRGLSTLADAAASQLKRDSQNSTPDPPCEAPAASPSSQTSLASGVPFLLLGPRDLSSTVLIGGTNTPEGPPLITTSSPYFSPSSTRRFSVSEVPISARSCLPRSSLQVDQYSSLRATNFHDATTGVRGGALFPASAGGGGGGMLLHWKKEKMLESKAEEEKAEMEQLQQQQSFGRRRYYTASPSSTTRAGTVVAAPASTSTSLMATSPSCDAVVTEEGNTERPTLKRKRCASDCHPPPVSVPYSCPSSTSPANNLSVSSIDPQTTMITPSSPQVVDWHNQVHNELQSQMYATIRQLLARVNAAEGTENVVALCSAMTACLDTIAASKRARLDLPPPVAP</sequence>
<feature type="region of interest" description="Disordered" evidence="6">
    <location>
        <begin position="1"/>
        <end position="21"/>
    </location>
</feature>
<dbReference type="InterPro" id="IPR007588">
    <property type="entry name" value="Znf_FLYWCH"/>
</dbReference>
<dbReference type="Gene3D" id="2.20.25.240">
    <property type="match status" value="1"/>
</dbReference>
<name>A0A0R3TVH4_RODNA</name>
<proteinExistence type="predicted"/>
<feature type="coiled-coil region" evidence="5">
    <location>
        <begin position="373"/>
        <end position="400"/>
    </location>
</feature>
<keyword evidence="3" id="KW-0862">Zinc</keyword>
<evidence type="ECO:0000256" key="6">
    <source>
        <dbReference type="SAM" id="MobiDB-lite"/>
    </source>
</evidence>
<dbReference type="GO" id="GO:0008270">
    <property type="term" value="F:zinc ion binding"/>
    <property type="evidence" value="ECO:0007669"/>
    <property type="project" value="UniProtKB-KW"/>
</dbReference>
<evidence type="ECO:0000256" key="3">
    <source>
        <dbReference type="ARBA" id="ARBA00022833"/>
    </source>
</evidence>
<evidence type="ECO:0000313" key="9">
    <source>
        <dbReference type="Proteomes" id="UP000278807"/>
    </source>
</evidence>
<dbReference type="STRING" id="102285.A0A0R3TVH4"/>
<reference evidence="8 9" key="2">
    <citation type="submission" date="2018-11" db="EMBL/GenBank/DDBJ databases">
        <authorList>
            <consortium name="Pathogen Informatics"/>
        </authorList>
    </citation>
    <scope>NUCLEOTIDE SEQUENCE [LARGE SCALE GENOMIC DNA]</scope>
</reference>
<evidence type="ECO:0000256" key="2">
    <source>
        <dbReference type="ARBA" id="ARBA00022771"/>
    </source>
</evidence>
<dbReference type="Proteomes" id="UP000278807">
    <property type="component" value="Unassembled WGS sequence"/>
</dbReference>
<dbReference type="OrthoDB" id="6159439at2759"/>
<keyword evidence="2 4" id="KW-0863">Zinc-finger</keyword>
<evidence type="ECO:0000313" key="8">
    <source>
        <dbReference type="EMBL" id="VDO11409.1"/>
    </source>
</evidence>
<protein>
    <submittedName>
        <fullName evidence="10">C2H2-type domain-containing protein</fullName>
    </submittedName>
</protein>
<feature type="domain" description="C2H2-type" evidence="7">
    <location>
        <begin position="80"/>
        <end position="110"/>
    </location>
</feature>
<feature type="region of interest" description="Disordered" evidence="6">
    <location>
        <begin position="233"/>
        <end position="262"/>
    </location>
</feature>
<feature type="compositionally biased region" description="Polar residues" evidence="6">
    <location>
        <begin position="147"/>
        <end position="165"/>
    </location>
</feature>
<gene>
    <name evidence="8" type="ORF">HNAJ_LOCUS11811</name>
</gene>